<sequence length="159" mass="17906">MIQIFTAKNLISFQSYMADEEVQRLSNVRNQGLRKMTVSFGSEISASEILSKSTDGALRGIALVKFKENLDHTAMLEFNRLGENSGLFSKYGIHAEAFVKVMKSMPAIGALDYKQPDLIALFGVDDASKMKAYLSDRQYLELAPIRDNTLDSYHFFMCK</sequence>
<evidence type="ECO:0000313" key="1">
    <source>
        <dbReference type="EMBL" id="RAW01533.1"/>
    </source>
</evidence>
<keyword evidence="2" id="KW-1185">Reference proteome</keyword>
<accession>A0A364Y3Y7</accession>
<evidence type="ECO:0000313" key="2">
    <source>
        <dbReference type="Proteomes" id="UP000251889"/>
    </source>
</evidence>
<organism evidence="1 2">
    <name type="scientific">Pseudochryseolinea flava</name>
    <dbReference type="NCBI Taxonomy" id="2059302"/>
    <lineage>
        <taxon>Bacteria</taxon>
        <taxon>Pseudomonadati</taxon>
        <taxon>Bacteroidota</taxon>
        <taxon>Cytophagia</taxon>
        <taxon>Cytophagales</taxon>
        <taxon>Fulvivirgaceae</taxon>
        <taxon>Pseudochryseolinea</taxon>
    </lineage>
</organism>
<dbReference type="EMBL" id="QMFY01000003">
    <property type="protein sequence ID" value="RAW01533.1"/>
    <property type="molecule type" value="Genomic_DNA"/>
</dbReference>
<dbReference type="AlphaFoldDB" id="A0A364Y3Y7"/>
<proteinExistence type="predicted"/>
<protein>
    <recommendedName>
        <fullName evidence="3">DUF1330 domain-containing protein</fullName>
    </recommendedName>
</protein>
<evidence type="ECO:0008006" key="3">
    <source>
        <dbReference type="Google" id="ProtNLM"/>
    </source>
</evidence>
<reference evidence="1 2" key="1">
    <citation type="submission" date="2018-06" db="EMBL/GenBank/DDBJ databases">
        <title>Chryseolinea flavus sp. nov., a member of the phylum Bacteroidetes isolated from soil.</title>
        <authorList>
            <person name="Li Y."/>
            <person name="Wang J."/>
        </authorList>
    </citation>
    <scope>NUCLEOTIDE SEQUENCE [LARGE SCALE GENOMIC DNA]</scope>
    <source>
        <strain evidence="1 2">SDU1-6</strain>
    </source>
</reference>
<comment type="caution">
    <text evidence="1">The sequence shown here is derived from an EMBL/GenBank/DDBJ whole genome shotgun (WGS) entry which is preliminary data.</text>
</comment>
<dbReference type="RefSeq" id="WP_112746272.1">
    <property type="nucleotide sequence ID" value="NZ_QMFY01000003.1"/>
</dbReference>
<dbReference type="Proteomes" id="UP000251889">
    <property type="component" value="Unassembled WGS sequence"/>
</dbReference>
<name>A0A364Y3Y7_9BACT</name>
<gene>
    <name evidence="1" type="ORF">DQQ10_07690</name>
</gene>